<dbReference type="OMA" id="PEERTHC"/>
<feature type="transmembrane region" description="Helical" evidence="5">
    <location>
        <begin position="73"/>
        <end position="93"/>
    </location>
</feature>
<dbReference type="Proteomes" id="UP000821853">
    <property type="component" value="Chromosome 1"/>
</dbReference>
<dbReference type="OrthoDB" id="6510545at2759"/>
<sequence>MAAFAIENDGYSRTAFRALTRGHPGRVCAQRPWSLVCDRAWMRSVSQSICLLGMFFGNFLFAHISDRYGRRITVLLTSLLMLIFGVMTAFSWSLTVFNITRFIASLGVGGIQSTTATLFVETVPSRYRLLFGATFGAGWISGQLGLVAVAYLVRHWFTLQLVVSLLSLPLIINWWFLGESPRWLLSQGRTAEASKELRRAAYLNGGQPTAAPRRCTGQRKLSGSF</sequence>
<evidence type="ECO:0000313" key="7">
    <source>
        <dbReference type="EMBL" id="KAH9361568.1"/>
    </source>
</evidence>
<dbReference type="VEuPathDB" id="VectorBase:HLOH_061503"/>
<feature type="transmembrane region" description="Helical" evidence="5">
    <location>
        <begin position="99"/>
        <end position="120"/>
    </location>
</feature>
<dbReference type="GO" id="GO:0016020">
    <property type="term" value="C:membrane"/>
    <property type="evidence" value="ECO:0007669"/>
    <property type="project" value="UniProtKB-SubCell"/>
</dbReference>
<evidence type="ECO:0000256" key="5">
    <source>
        <dbReference type="SAM" id="Phobius"/>
    </source>
</evidence>
<comment type="subcellular location">
    <subcellularLocation>
        <location evidence="1">Membrane</location>
        <topology evidence="1">Multi-pass membrane protein</topology>
    </subcellularLocation>
</comment>
<dbReference type="SUPFAM" id="SSF103473">
    <property type="entry name" value="MFS general substrate transporter"/>
    <property type="match status" value="1"/>
</dbReference>
<dbReference type="GO" id="GO:0022857">
    <property type="term" value="F:transmembrane transporter activity"/>
    <property type="evidence" value="ECO:0007669"/>
    <property type="project" value="InterPro"/>
</dbReference>
<organism evidence="7 8">
    <name type="scientific">Haemaphysalis longicornis</name>
    <name type="common">Bush tick</name>
    <dbReference type="NCBI Taxonomy" id="44386"/>
    <lineage>
        <taxon>Eukaryota</taxon>
        <taxon>Metazoa</taxon>
        <taxon>Ecdysozoa</taxon>
        <taxon>Arthropoda</taxon>
        <taxon>Chelicerata</taxon>
        <taxon>Arachnida</taxon>
        <taxon>Acari</taxon>
        <taxon>Parasitiformes</taxon>
        <taxon>Ixodida</taxon>
        <taxon>Ixodoidea</taxon>
        <taxon>Ixodidae</taxon>
        <taxon>Haemaphysalinae</taxon>
        <taxon>Haemaphysalis</taxon>
    </lineage>
</organism>
<dbReference type="InterPro" id="IPR020846">
    <property type="entry name" value="MFS_dom"/>
</dbReference>
<keyword evidence="2 5" id="KW-0812">Transmembrane</keyword>
<keyword evidence="4 5" id="KW-0472">Membrane</keyword>
<dbReference type="AlphaFoldDB" id="A0A9J6FGQ4"/>
<dbReference type="InterPro" id="IPR005828">
    <property type="entry name" value="MFS_sugar_transport-like"/>
</dbReference>
<dbReference type="Gene3D" id="1.20.1250.20">
    <property type="entry name" value="MFS general substrate transporter like domains"/>
    <property type="match status" value="1"/>
</dbReference>
<evidence type="ECO:0000259" key="6">
    <source>
        <dbReference type="PROSITE" id="PS50850"/>
    </source>
</evidence>
<keyword evidence="3 5" id="KW-1133">Transmembrane helix</keyword>
<comment type="caution">
    <text evidence="7">The sequence shown here is derived from an EMBL/GenBank/DDBJ whole genome shotgun (WGS) entry which is preliminary data.</text>
</comment>
<evidence type="ECO:0000256" key="3">
    <source>
        <dbReference type="ARBA" id="ARBA00022989"/>
    </source>
</evidence>
<dbReference type="InterPro" id="IPR036259">
    <property type="entry name" value="MFS_trans_sf"/>
</dbReference>
<accession>A0A9J6FGQ4</accession>
<evidence type="ECO:0000313" key="8">
    <source>
        <dbReference type="Proteomes" id="UP000821853"/>
    </source>
</evidence>
<evidence type="ECO:0000256" key="2">
    <source>
        <dbReference type="ARBA" id="ARBA00022692"/>
    </source>
</evidence>
<gene>
    <name evidence="7" type="ORF">HPB48_001445</name>
</gene>
<feature type="transmembrane region" description="Helical" evidence="5">
    <location>
        <begin position="40"/>
        <end position="61"/>
    </location>
</feature>
<dbReference type="Pfam" id="PF00083">
    <property type="entry name" value="Sugar_tr"/>
    <property type="match status" value="1"/>
</dbReference>
<dbReference type="PANTHER" id="PTHR24064">
    <property type="entry name" value="SOLUTE CARRIER FAMILY 22 MEMBER"/>
    <property type="match status" value="1"/>
</dbReference>
<dbReference type="PROSITE" id="PS50850">
    <property type="entry name" value="MFS"/>
    <property type="match status" value="1"/>
</dbReference>
<name>A0A9J6FGQ4_HAELO</name>
<evidence type="ECO:0000256" key="4">
    <source>
        <dbReference type="ARBA" id="ARBA00023136"/>
    </source>
</evidence>
<feature type="transmembrane region" description="Helical" evidence="5">
    <location>
        <begin position="159"/>
        <end position="177"/>
    </location>
</feature>
<proteinExistence type="predicted"/>
<dbReference type="EMBL" id="JABSTR010000001">
    <property type="protein sequence ID" value="KAH9361568.1"/>
    <property type="molecule type" value="Genomic_DNA"/>
</dbReference>
<keyword evidence="8" id="KW-1185">Reference proteome</keyword>
<protein>
    <recommendedName>
        <fullName evidence="6">Major facilitator superfamily (MFS) profile domain-containing protein</fullName>
    </recommendedName>
</protein>
<evidence type="ECO:0000256" key="1">
    <source>
        <dbReference type="ARBA" id="ARBA00004141"/>
    </source>
</evidence>
<feature type="domain" description="Major facilitator superfamily (MFS) profile" evidence="6">
    <location>
        <begin position="1"/>
        <end position="225"/>
    </location>
</feature>
<reference evidence="7 8" key="1">
    <citation type="journal article" date="2020" name="Cell">
        <title>Large-Scale Comparative Analyses of Tick Genomes Elucidate Their Genetic Diversity and Vector Capacities.</title>
        <authorList>
            <consortium name="Tick Genome and Microbiome Consortium (TIGMIC)"/>
            <person name="Jia N."/>
            <person name="Wang J."/>
            <person name="Shi W."/>
            <person name="Du L."/>
            <person name="Sun Y."/>
            <person name="Zhan W."/>
            <person name="Jiang J.F."/>
            <person name="Wang Q."/>
            <person name="Zhang B."/>
            <person name="Ji P."/>
            <person name="Bell-Sakyi L."/>
            <person name="Cui X.M."/>
            <person name="Yuan T.T."/>
            <person name="Jiang B.G."/>
            <person name="Yang W.F."/>
            <person name="Lam T.T."/>
            <person name="Chang Q.C."/>
            <person name="Ding S.J."/>
            <person name="Wang X.J."/>
            <person name="Zhu J.G."/>
            <person name="Ruan X.D."/>
            <person name="Zhao L."/>
            <person name="Wei J.T."/>
            <person name="Ye R.Z."/>
            <person name="Que T.C."/>
            <person name="Du C.H."/>
            <person name="Zhou Y.H."/>
            <person name="Cheng J.X."/>
            <person name="Dai P.F."/>
            <person name="Guo W.B."/>
            <person name="Han X.H."/>
            <person name="Huang E.J."/>
            <person name="Li L.F."/>
            <person name="Wei W."/>
            <person name="Gao Y.C."/>
            <person name="Liu J.Z."/>
            <person name="Shao H.Z."/>
            <person name="Wang X."/>
            <person name="Wang C.C."/>
            <person name="Yang T.C."/>
            <person name="Huo Q.B."/>
            <person name="Li W."/>
            <person name="Chen H.Y."/>
            <person name="Chen S.E."/>
            <person name="Zhou L.G."/>
            <person name="Ni X.B."/>
            <person name="Tian J.H."/>
            <person name="Sheng Y."/>
            <person name="Liu T."/>
            <person name="Pan Y.S."/>
            <person name="Xia L.Y."/>
            <person name="Li J."/>
            <person name="Zhao F."/>
            <person name="Cao W.C."/>
        </authorList>
    </citation>
    <scope>NUCLEOTIDE SEQUENCE [LARGE SCALE GENOMIC DNA]</scope>
    <source>
        <strain evidence="7">HaeL-2018</strain>
    </source>
</reference>
<feature type="transmembrane region" description="Helical" evidence="5">
    <location>
        <begin position="129"/>
        <end position="153"/>
    </location>
</feature>